<name>A0A6V7UQN9_MELEN</name>
<keyword evidence="2 4" id="KW-0863">Zinc-finger</keyword>
<dbReference type="Proteomes" id="UP000580250">
    <property type="component" value="Unassembled WGS sequence"/>
</dbReference>
<dbReference type="PANTHER" id="PTHR12109">
    <property type="entry name" value="RING FINGER PROTEIN 141-RELATED"/>
    <property type="match status" value="1"/>
</dbReference>
<evidence type="ECO:0000313" key="7">
    <source>
        <dbReference type="EMBL" id="CAD2163488.1"/>
    </source>
</evidence>
<evidence type="ECO:0000256" key="2">
    <source>
        <dbReference type="ARBA" id="ARBA00022771"/>
    </source>
</evidence>
<evidence type="ECO:0000256" key="4">
    <source>
        <dbReference type="PROSITE-ProRule" id="PRU00175"/>
    </source>
</evidence>
<keyword evidence="1" id="KW-0479">Metal-binding</keyword>
<evidence type="ECO:0000313" key="8">
    <source>
        <dbReference type="Proteomes" id="UP000580250"/>
    </source>
</evidence>
<feature type="chain" id="PRO_5027616905" description="RING-type domain-containing protein" evidence="5">
    <location>
        <begin position="23"/>
        <end position="235"/>
    </location>
</feature>
<evidence type="ECO:0000259" key="6">
    <source>
        <dbReference type="PROSITE" id="PS50089"/>
    </source>
</evidence>
<accession>A0A6V7UQN9</accession>
<dbReference type="SMART" id="SM00744">
    <property type="entry name" value="RINGv"/>
    <property type="match status" value="1"/>
</dbReference>
<reference evidence="7 8" key="1">
    <citation type="submission" date="2020-08" db="EMBL/GenBank/DDBJ databases">
        <authorList>
            <person name="Koutsovoulos G."/>
            <person name="Danchin GJ E."/>
        </authorList>
    </citation>
    <scope>NUCLEOTIDE SEQUENCE [LARGE SCALE GENOMIC DNA]</scope>
</reference>
<sequence>MSKSFNLFLILTFVQILPSISSGGASSSSGFMPDLNQLYDLIKKYSNVSLGEYIEHHHCLNILDQIQPEGHDRFIKEHRILLQKSLLENNVEENQLQKKMDKMIKDKSAVKEIKKYCEKFVLNVLNEVRQNCWNKMIDIIYKEQVLLNKEECPICLENLKEKDSIVNKCGHCFHHKCLEKWLNTPEQNNNKLCPICRGTLGGADIHPDVIKLNEKLIKSGIGGFDLNKLYTHIEY</sequence>
<dbReference type="AlphaFoldDB" id="A0A6V7UQN9"/>
<evidence type="ECO:0000256" key="5">
    <source>
        <dbReference type="SAM" id="SignalP"/>
    </source>
</evidence>
<proteinExistence type="predicted"/>
<dbReference type="SMART" id="SM00184">
    <property type="entry name" value="RING"/>
    <property type="match status" value="1"/>
</dbReference>
<dbReference type="InterPro" id="IPR011016">
    <property type="entry name" value="Znf_RING-CH"/>
</dbReference>
<dbReference type="Pfam" id="PF13639">
    <property type="entry name" value="zf-RING_2"/>
    <property type="match status" value="1"/>
</dbReference>
<gene>
    <name evidence="7" type="ORF">MENT_LOCUS16027</name>
</gene>
<dbReference type="InterPro" id="IPR001841">
    <property type="entry name" value="Znf_RING"/>
</dbReference>
<feature type="domain" description="RING-type" evidence="6">
    <location>
        <begin position="152"/>
        <end position="197"/>
    </location>
</feature>
<keyword evidence="5" id="KW-0732">Signal</keyword>
<dbReference type="GO" id="GO:0008270">
    <property type="term" value="F:zinc ion binding"/>
    <property type="evidence" value="ECO:0007669"/>
    <property type="project" value="UniProtKB-KW"/>
</dbReference>
<keyword evidence="3" id="KW-0862">Zinc</keyword>
<dbReference type="InterPro" id="IPR047126">
    <property type="entry name" value="RNF141-like"/>
</dbReference>
<organism evidence="7 8">
    <name type="scientific">Meloidogyne enterolobii</name>
    <name type="common">Root-knot nematode worm</name>
    <name type="synonym">Meloidogyne mayaguensis</name>
    <dbReference type="NCBI Taxonomy" id="390850"/>
    <lineage>
        <taxon>Eukaryota</taxon>
        <taxon>Metazoa</taxon>
        <taxon>Ecdysozoa</taxon>
        <taxon>Nematoda</taxon>
        <taxon>Chromadorea</taxon>
        <taxon>Rhabditida</taxon>
        <taxon>Tylenchina</taxon>
        <taxon>Tylenchomorpha</taxon>
        <taxon>Tylenchoidea</taxon>
        <taxon>Meloidogynidae</taxon>
        <taxon>Meloidogyninae</taxon>
        <taxon>Meloidogyne</taxon>
    </lineage>
</organism>
<dbReference type="Gene3D" id="3.30.40.10">
    <property type="entry name" value="Zinc/RING finger domain, C3HC4 (zinc finger)"/>
    <property type="match status" value="1"/>
</dbReference>
<dbReference type="OrthoDB" id="21204at2759"/>
<evidence type="ECO:0000256" key="3">
    <source>
        <dbReference type="ARBA" id="ARBA00022833"/>
    </source>
</evidence>
<dbReference type="SUPFAM" id="SSF57850">
    <property type="entry name" value="RING/U-box"/>
    <property type="match status" value="1"/>
</dbReference>
<protein>
    <recommendedName>
        <fullName evidence="6">RING-type domain-containing protein</fullName>
    </recommendedName>
</protein>
<feature type="signal peptide" evidence="5">
    <location>
        <begin position="1"/>
        <end position="22"/>
    </location>
</feature>
<dbReference type="PROSITE" id="PS50089">
    <property type="entry name" value="ZF_RING_2"/>
    <property type="match status" value="1"/>
</dbReference>
<comment type="caution">
    <text evidence="7">The sequence shown here is derived from an EMBL/GenBank/DDBJ whole genome shotgun (WGS) entry which is preliminary data.</text>
</comment>
<evidence type="ECO:0000256" key="1">
    <source>
        <dbReference type="ARBA" id="ARBA00022723"/>
    </source>
</evidence>
<dbReference type="InterPro" id="IPR013083">
    <property type="entry name" value="Znf_RING/FYVE/PHD"/>
</dbReference>
<dbReference type="EMBL" id="CAJEWN010000098">
    <property type="protein sequence ID" value="CAD2163488.1"/>
    <property type="molecule type" value="Genomic_DNA"/>
</dbReference>